<evidence type="ECO:0000259" key="6">
    <source>
        <dbReference type="Pfam" id="PF00155"/>
    </source>
</evidence>
<dbReference type="Proteomes" id="UP000199501">
    <property type="component" value="Unassembled WGS sequence"/>
</dbReference>
<dbReference type="STRING" id="1271860.SAMN05216174_11036"/>
<dbReference type="Pfam" id="PF00155">
    <property type="entry name" value="Aminotran_1_2"/>
    <property type="match status" value="1"/>
</dbReference>
<evidence type="ECO:0000256" key="3">
    <source>
        <dbReference type="ARBA" id="ARBA00022898"/>
    </source>
</evidence>
<evidence type="ECO:0000313" key="7">
    <source>
        <dbReference type="EMBL" id="SDD34685.1"/>
    </source>
</evidence>
<dbReference type="EMBL" id="FMZZ01000010">
    <property type="protein sequence ID" value="SDD34685.1"/>
    <property type="molecule type" value="Genomic_DNA"/>
</dbReference>
<dbReference type="SUPFAM" id="SSF53383">
    <property type="entry name" value="PLP-dependent transferases"/>
    <property type="match status" value="1"/>
</dbReference>
<keyword evidence="4 7" id="KW-0456">Lyase</keyword>
<keyword evidence="8" id="KW-1185">Reference proteome</keyword>
<evidence type="ECO:0000256" key="1">
    <source>
        <dbReference type="ARBA" id="ARBA00001933"/>
    </source>
</evidence>
<proteinExistence type="inferred from homology"/>
<keyword evidence="3" id="KW-0663">Pyridoxal phosphate</keyword>
<evidence type="ECO:0000256" key="2">
    <source>
        <dbReference type="ARBA" id="ARBA00012224"/>
    </source>
</evidence>
<dbReference type="GO" id="GO:0030170">
    <property type="term" value="F:pyridoxal phosphate binding"/>
    <property type="evidence" value="ECO:0007669"/>
    <property type="project" value="InterPro"/>
</dbReference>
<protein>
    <recommendedName>
        <fullName evidence="2">cysteine-S-conjugate beta-lyase</fullName>
        <ecNumber evidence="2">4.4.1.13</ecNumber>
    </recommendedName>
</protein>
<dbReference type="RefSeq" id="WP_091453265.1">
    <property type="nucleotide sequence ID" value="NZ_FMZZ01000010.1"/>
</dbReference>
<comment type="cofactor">
    <cofactor evidence="1">
        <name>pyridoxal 5'-phosphate</name>
        <dbReference type="ChEBI" id="CHEBI:597326"/>
    </cofactor>
</comment>
<name>A0A1G6U2A7_9PSEU</name>
<dbReference type="InterPro" id="IPR004839">
    <property type="entry name" value="Aminotransferase_I/II_large"/>
</dbReference>
<reference evidence="8" key="1">
    <citation type="submission" date="2016-10" db="EMBL/GenBank/DDBJ databases">
        <authorList>
            <person name="Varghese N."/>
            <person name="Submissions S."/>
        </authorList>
    </citation>
    <scope>NUCLEOTIDE SEQUENCE [LARGE SCALE GENOMIC DNA]</scope>
    <source>
        <strain evidence="8">IBRC-M 10403</strain>
    </source>
</reference>
<gene>
    <name evidence="7" type="ORF">SAMN05216174_11036</name>
</gene>
<dbReference type="AlphaFoldDB" id="A0A1G6U2A7"/>
<dbReference type="Gene3D" id="3.90.1150.10">
    <property type="entry name" value="Aspartate Aminotransferase, domain 1"/>
    <property type="match status" value="1"/>
</dbReference>
<sequence>MRSLAPEVLRRRGGVKWTRHGEDVLPAWVAEMDFPVAVEIVHAVREATERELFGYAADQALADLAAACAGWLGRAHGWAVDPEDVHVVPDALRGVELGVALHSPAGSPVILPTPAYPPLFEVIAQCGRPVVEAPMTASGRPTLDLDAVAAAFAAGARTLLLCNPHNPLGTVATADELAALCAVVDHHGGRVVADEVHAPLTYAGHRHVPYASVSPTAAAHTVTVTSASKGWNLPGLKCAQVVVSNPADRLSWSALPKLRTWGASTLGVIAGTAAFRHGGPWLADVRAHLVGNRDLLATLLADLLPRVVSRPAEGTCLAWLDFRAIDLPAEPAEFFLSEARVALAEGRDFGAPGHARLTFATSRPVLARMVQAMAAAAHLSTPPPVTGTPL</sequence>
<evidence type="ECO:0000256" key="5">
    <source>
        <dbReference type="ARBA" id="ARBA00037974"/>
    </source>
</evidence>
<dbReference type="InterPro" id="IPR015424">
    <property type="entry name" value="PyrdxlP-dep_Trfase"/>
</dbReference>
<evidence type="ECO:0000256" key="4">
    <source>
        <dbReference type="ARBA" id="ARBA00023239"/>
    </source>
</evidence>
<dbReference type="OrthoDB" id="3224382at2"/>
<dbReference type="PANTHER" id="PTHR43525">
    <property type="entry name" value="PROTEIN MALY"/>
    <property type="match status" value="1"/>
</dbReference>
<feature type="domain" description="Aminotransferase class I/classII large" evidence="6">
    <location>
        <begin position="35"/>
        <end position="371"/>
    </location>
</feature>
<dbReference type="CDD" id="cd00609">
    <property type="entry name" value="AAT_like"/>
    <property type="match status" value="1"/>
</dbReference>
<organism evidence="7 8">
    <name type="scientific">Actinokineospora iranica</name>
    <dbReference type="NCBI Taxonomy" id="1271860"/>
    <lineage>
        <taxon>Bacteria</taxon>
        <taxon>Bacillati</taxon>
        <taxon>Actinomycetota</taxon>
        <taxon>Actinomycetes</taxon>
        <taxon>Pseudonocardiales</taxon>
        <taxon>Pseudonocardiaceae</taxon>
        <taxon>Actinokineospora</taxon>
    </lineage>
</organism>
<comment type="similarity">
    <text evidence="5">Belongs to the class-II pyridoxal-phosphate-dependent aminotransferase family. MalY/PatB cystathionine beta-lyase subfamily.</text>
</comment>
<evidence type="ECO:0000313" key="8">
    <source>
        <dbReference type="Proteomes" id="UP000199501"/>
    </source>
</evidence>
<dbReference type="InterPro" id="IPR051798">
    <property type="entry name" value="Class-II_PLP-Dep_Aminotrans"/>
</dbReference>
<dbReference type="InterPro" id="IPR015421">
    <property type="entry name" value="PyrdxlP-dep_Trfase_major"/>
</dbReference>
<accession>A0A1G6U2A7</accession>
<dbReference type="InterPro" id="IPR015422">
    <property type="entry name" value="PyrdxlP-dep_Trfase_small"/>
</dbReference>
<dbReference type="GO" id="GO:0047804">
    <property type="term" value="F:cysteine-S-conjugate beta-lyase activity"/>
    <property type="evidence" value="ECO:0007669"/>
    <property type="project" value="UniProtKB-EC"/>
</dbReference>
<dbReference type="PANTHER" id="PTHR43525:SF2">
    <property type="entry name" value="CYSTATHIONINE BETA-LYASE-RELATED"/>
    <property type="match status" value="1"/>
</dbReference>
<dbReference type="EC" id="4.4.1.13" evidence="2"/>
<dbReference type="Gene3D" id="3.40.640.10">
    <property type="entry name" value="Type I PLP-dependent aspartate aminotransferase-like (Major domain)"/>
    <property type="match status" value="1"/>
</dbReference>